<feature type="domain" description="Aminotransferase class I/classII large" evidence="7">
    <location>
        <begin position="34"/>
        <end position="384"/>
    </location>
</feature>
<accession>A0AAX2GVP9</accession>
<evidence type="ECO:0000256" key="6">
    <source>
        <dbReference type="RuleBase" id="RU000481"/>
    </source>
</evidence>
<dbReference type="GO" id="GO:0006520">
    <property type="term" value="P:amino acid metabolic process"/>
    <property type="evidence" value="ECO:0007669"/>
    <property type="project" value="InterPro"/>
</dbReference>
<name>A0AAX2GVP9_9FLAO</name>
<keyword evidence="3 6" id="KW-0032">Aminotransferase</keyword>
<dbReference type="PANTHER" id="PTHR46383">
    <property type="entry name" value="ASPARTATE AMINOTRANSFERASE"/>
    <property type="match status" value="1"/>
</dbReference>
<dbReference type="NCBIfam" id="NF005744">
    <property type="entry name" value="PRK07568.1"/>
    <property type="match status" value="1"/>
</dbReference>
<dbReference type="AlphaFoldDB" id="A0AAX2GVP9"/>
<comment type="cofactor">
    <cofactor evidence="1 6">
        <name>pyridoxal 5'-phosphate</name>
        <dbReference type="ChEBI" id="CHEBI:597326"/>
    </cofactor>
</comment>
<evidence type="ECO:0000256" key="1">
    <source>
        <dbReference type="ARBA" id="ARBA00001933"/>
    </source>
</evidence>
<dbReference type="KEGG" id="chg:AXF12_06075"/>
<dbReference type="InterPro" id="IPR015422">
    <property type="entry name" value="PyrdxlP-dep_Trfase_small"/>
</dbReference>
<dbReference type="PANTHER" id="PTHR46383:SF2">
    <property type="entry name" value="AMINOTRANSFERASE"/>
    <property type="match status" value="1"/>
</dbReference>
<dbReference type="EC" id="2.6.1.-" evidence="6"/>
<evidence type="ECO:0000313" key="8">
    <source>
        <dbReference type="EMBL" id="AMD85123.1"/>
    </source>
</evidence>
<evidence type="ECO:0000313" key="11">
    <source>
        <dbReference type="Proteomes" id="UP000215539"/>
    </source>
</evidence>
<comment type="similarity">
    <text evidence="2 6">Belongs to the class-I pyridoxal-phosphate-dependent aminotransferase family.</text>
</comment>
<dbReference type="EMBL" id="CP014227">
    <property type="protein sequence ID" value="AMD85123.1"/>
    <property type="molecule type" value="Genomic_DNA"/>
</dbReference>
<evidence type="ECO:0000313" key="10">
    <source>
        <dbReference type="Proteomes" id="UP000065822"/>
    </source>
</evidence>
<evidence type="ECO:0000256" key="5">
    <source>
        <dbReference type="ARBA" id="ARBA00022898"/>
    </source>
</evidence>
<evidence type="ECO:0000256" key="4">
    <source>
        <dbReference type="ARBA" id="ARBA00022679"/>
    </source>
</evidence>
<reference evidence="9 11" key="2">
    <citation type="submission" date="2017-06" db="EMBL/GenBank/DDBJ databases">
        <authorList>
            <consortium name="Pathogen Informatics"/>
        </authorList>
    </citation>
    <scope>NUCLEOTIDE SEQUENCE [LARGE SCALE GENOMIC DNA]</scope>
    <source>
        <strain evidence="9 11">NCTC12947</strain>
    </source>
</reference>
<dbReference type="RefSeq" id="WP_066429223.1">
    <property type="nucleotide sequence ID" value="NZ_CP014227.1"/>
</dbReference>
<sequence>MPTISHRAQILPQSPIRKLTPYAEKARREGKTIYHLNIGQPDIHTPEIALEAVRDFHPSVLEYTKSEGLDSLREKVVEYYKKHRINVDMSDIIITSGGSEALTYVVATVAGADDEIIIPEPYYANYISFSRAFDAVCVPITSSFDDNFALPPIAEFEKKITPRTKAFLICNPGNPTGYLYSREEILELAALAKKYDLFLIFDEVYREFVYEGEHFSIMEVPDLEQHAIMIDSVSKRFSMCGARIGWVVSKNKEVMRALLKFAQARLSSPTYSQVAAERAFDVDDSYFEDVLREYTRRRNVLIKELQTVEGVRVSMPKGAFYCIAELPVSNAEDFCIWLLNDFSVDNETVMLAPAEGFYATEGLGRKEVRIAYVLEVEKIKRAVAILRRALSEYQAIHK</sequence>
<evidence type="ECO:0000256" key="3">
    <source>
        <dbReference type="ARBA" id="ARBA00022576"/>
    </source>
</evidence>
<dbReference type="Pfam" id="PF00155">
    <property type="entry name" value="Aminotran_1_2"/>
    <property type="match status" value="1"/>
</dbReference>
<keyword evidence="4 6" id="KW-0808">Transferase</keyword>
<protein>
    <recommendedName>
        <fullName evidence="6">Aminotransferase</fullName>
        <ecNumber evidence="6">2.6.1.-</ecNumber>
    </recommendedName>
</protein>
<dbReference type="InterPro" id="IPR015421">
    <property type="entry name" value="PyrdxlP-dep_Trfase_major"/>
</dbReference>
<reference evidence="8 10" key="1">
    <citation type="submission" date="2016-02" db="EMBL/GenBank/DDBJ databases">
        <authorList>
            <person name="Holder M.E."/>
            <person name="Ajami N.J."/>
            <person name="Petrosino J.F."/>
        </authorList>
    </citation>
    <scope>NUCLEOTIDE SEQUENCE [LARGE SCALE GENOMIC DNA]</scope>
    <source>
        <strain evidence="8 10">CCUG 32990</strain>
    </source>
</reference>
<evidence type="ECO:0000256" key="2">
    <source>
        <dbReference type="ARBA" id="ARBA00007441"/>
    </source>
</evidence>
<dbReference type="PROSITE" id="PS00105">
    <property type="entry name" value="AA_TRANSFER_CLASS_1"/>
    <property type="match status" value="1"/>
</dbReference>
<dbReference type="GO" id="GO:0030170">
    <property type="term" value="F:pyridoxal phosphate binding"/>
    <property type="evidence" value="ECO:0007669"/>
    <property type="project" value="InterPro"/>
</dbReference>
<dbReference type="EMBL" id="LT906449">
    <property type="protein sequence ID" value="SNV04824.1"/>
    <property type="molecule type" value="Genomic_DNA"/>
</dbReference>
<dbReference type="Proteomes" id="UP000215539">
    <property type="component" value="Chromosome 1"/>
</dbReference>
<dbReference type="Gene3D" id="3.90.1150.10">
    <property type="entry name" value="Aspartate Aminotransferase, domain 1"/>
    <property type="match status" value="1"/>
</dbReference>
<evidence type="ECO:0000313" key="9">
    <source>
        <dbReference type="EMBL" id="SNV04824.1"/>
    </source>
</evidence>
<gene>
    <name evidence="8" type="ORF">AXF12_06075</name>
    <name evidence="9" type="ORF">SAMEA44541418_00499</name>
</gene>
<dbReference type="InterPro" id="IPR015424">
    <property type="entry name" value="PyrdxlP-dep_Trfase"/>
</dbReference>
<keyword evidence="5" id="KW-0663">Pyridoxal phosphate</keyword>
<dbReference type="SUPFAM" id="SSF53383">
    <property type="entry name" value="PLP-dependent transferases"/>
    <property type="match status" value="1"/>
</dbReference>
<dbReference type="GO" id="GO:0008483">
    <property type="term" value="F:transaminase activity"/>
    <property type="evidence" value="ECO:0007669"/>
    <property type="project" value="UniProtKB-KW"/>
</dbReference>
<dbReference type="Proteomes" id="UP000065822">
    <property type="component" value="Chromosome"/>
</dbReference>
<dbReference type="Gene3D" id="3.40.640.10">
    <property type="entry name" value="Type I PLP-dependent aspartate aminotransferase-like (Major domain)"/>
    <property type="match status" value="1"/>
</dbReference>
<dbReference type="InterPro" id="IPR004839">
    <property type="entry name" value="Aminotransferase_I/II_large"/>
</dbReference>
<dbReference type="InterPro" id="IPR050596">
    <property type="entry name" value="AspAT/PAT-like"/>
</dbReference>
<organism evidence="9 11">
    <name type="scientific">Capnocytophaga haemolytica</name>
    <dbReference type="NCBI Taxonomy" id="45243"/>
    <lineage>
        <taxon>Bacteria</taxon>
        <taxon>Pseudomonadati</taxon>
        <taxon>Bacteroidota</taxon>
        <taxon>Flavobacteriia</taxon>
        <taxon>Flavobacteriales</taxon>
        <taxon>Flavobacteriaceae</taxon>
        <taxon>Capnocytophaga</taxon>
    </lineage>
</organism>
<dbReference type="CDD" id="cd00609">
    <property type="entry name" value="AAT_like"/>
    <property type="match status" value="1"/>
</dbReference>
<evidence type="ECO:0000259" key="7">
    <source>
        <dbReference type="Pfam" id="PF00155"/>
    </source>
</evidence>
<proteinExistence type="inferred from homology"/>
<keyword evidence="10" id="KW-1185">Reference proteome</keyword>
<dbReference type="InterPro" id="IPR004838">
    <property type="entry name" value="NHTrfase_class1_PyrdxlP-BS"/>
</dbReference>